<evidence type="ECO:0000259" key="1">
    <source>
        <dbReference type="Pfam" id="PF12937"/>
    </source>
</evidence>
<dbReference type="AlphaFoldDB" id="A0A8H7D0Z9"/>
<dbReference type="OrthoDB" id="3365698at2759"/>
<protein>
    <recommendedName>
        <fullName evidence="1">F-box domain-containing protein</fullName>
    </recommendedName>
</protein>
<dbReference type="Proteomes" id="UP000623467">
    <property type="component" value="Unassembled WGS sequence"/>
</dbReference>
<accession>A0A8H7D0Z9</accession>
<dbReference type="Gene3D" id="1.20.1280.50">
    <property type="match status" value="1"/>
</dbReference>
<dbReference type="SUPFAM" id="SSF52047">
    <property type="entry name" value="RNI-like"/>
    <property type="match status" value="1"/>
</dbReference>
<reference evidence="2" key="1">
    <citation type="submission" date="2020-05" db="EMBL/GenBank/DDBJ databases">
        <title>Mycena genomes resolve the evolution of fungal bioluminescence.</title>
        <authorList>
            <person name="Tsai I.J."/>
        </authorList>
    </citation>
    <scope>NUCLEOTIDE SEQUENCE</scope>
    <source>
        <strain evidence="2">160909Yilan</strain>
    </source>
</reference>
<comment type="caution">
    <text evidence="2">The sequence shown here is derived from an EMBL/GenBank/DDBJ whole genome shotgun (WGS) entry which is preliminary data.</text>
</comment>
<dbReference type="InterPro" id="IPR032675">
    <property type="entry name" value="LRR_dom_sf"/>
</dbReference>
<dbReference type="SUPFAM" id="SSF81383">
    <property type="entry name" value="F-box domain"/>
    <property type="match status" value="1"/>
</dbReference>
<dbReference type="Gene3D" id="3.80.10.10">
    <property type="entry name" value="Ribonuclease Inhibitor"/>
    <property type="match status" value="1"/>
</dbReference>
<evidence type="ECO:0000313" key="2">
    <source>
        <dbReference type="EMBL" id="KAF7357520.1"/>
    </source>
</evidence>
<evidence type="ECO:0000313" key="3">
    <source>
        <dbReference type="Proteomes" id="UP000623467"/>
    </source>
</evidence>
<organism evidence="2 3">
    <name type="scientific">Mycena sanguinolenta</name>
    <dbReference type="NCBI Taxonomy" id="230812"/>
    <lineage>
        <taxon>Eukaryota</taxon>
        <taxon>Fungi</taxon>
        <taxon>Dikarya</taxon>
        <taxon>Basidiomycota</taxon>
        <taxon>Agaricomycotina</taxon>
        <taxon>Agaricomycetes</taxon>
        <taxon>Agaricomycetidae</taxon>
        <taxon>Agaricales</taxon>
        <taxon>Marasmiineae</taxon>
        <taxon>Mycenaceae</taxon>
        <taxon>Mycena</taxon>
    </lineage>
</organism>
<gene>
    <name evidence="2" type="ORF">MSAN_01348300</name>
</gene>
<feature type="domain" description="F-box" evidence="1">
    <location>
        <begin position="70"/>
        <end position="118"/>
    </location>
</feature>
<dbReference type="InterPro" id="IPR036047">
    <property type="entry name" value="F-box-like_dom_sf"/>
</dbReference>
<proteinExistence type="predicted"/>
<dbReference type="EMBL" id="JACAZH010000010">
    <property type="protein sequence ID" value="KAF7357520.1"/>
    <property type="molecule type" value="Genomic_DNA"/>
</dbReference>
<dbReference type="Pfam" id="PF12937">
    <property type="entry name" value="F-box-like"/>
    <property type="match status" value="1"/>
</dbReference>
<dbReference type="InterPro" id="IPR001810">
    <property type="entry name" value="F-box_dom"/>
</dbReference>
<name>A0A8H7D0Z9_9AGAR</name>
<sequence length="493" mass="55109">MTITGAFVRAAVLEQTARTRHSSKPDIQRFIEDSEQKITSLESQISTLVELRDRERACVHALRYIVSPIRTLPIELLVEIFRLAIGDETHVEDTYRITQVCSDWRKVAHATPRLWTRPIRVELGDRTVYYRREGLYADGLEAWLARSVPIPVSVLVNLDRATIDPRILEVLLSIAPRVQSLYCANFFPLPIISRLAGCRLDSLEELRVGMAGSLPTPPAFTMAPRLRKFSMTLHSNETQVLVPWAQLTDIDLDSESPDIILDILAQCTALTRVSICTSGWPSSTPPQLTQAPLALNQLHTLSLDVGYPQHVTHFLDLLSGPALRTFHLNFSEMQTRIGQPELESAALTSFLIRSPDITSLDIRCGPQGLASHQLIATLEHTPCLTHLKLAYVGRNSFDDALVDALSYKDGLGAAPLVPHLHDLVLENIDENGFGKAALERMFLSRWWADGEIMSGPPAVPRWSYVGLWGKYSEQFMDSMETLQRKGLPLGLVN</sequence>
<keyword evidence="3" id="KW-1185">Reference proteome</keyword>